<gene>
    <name evidence="1" type="ORF">LTRI10_LOCUS41942</name>
</gene>
<reference evidence="1 2" key="1">
    <citation type="submission" date="2024-04" db="EMBL/GenBank/DDBJ databases">
        <authorList>
            <person name="Fracassetti M."/>
        </authorList>
    </citation>
    <scope>NUCLEOTIDE SEQUENCE [LARGE SCALE GENOMIC DNA]</scope>
</reference>
<dbReference type="Proteomes" id="UP001497516">
    <property type="component" value="Chromosome 7"/>
</dbReference>
<protein>
    <submittedName>
        <fullName evidence="1">Uncharacterized protein</fullName>
    </submittedName>
</protein>
<sequence>MPTIAAVLEDCNGNTIMVKHASLNHALSQTGIVAVERSGPVILAFTSMLVTEIEDSGTLCLLNTAATRIIQGCWSHQFRELKNALVTIGYSPTYEPAYVKHRLPPKATLFKLMASKAPSASQQNHSSIWCLIKIKKIPTYTNHCHSDPETNPFPRFQMNVECEDVSTTSCILFFDNDVASSLLRKSA</sequence>
<organism evidence="1 2">
    <name type="scientific">Linum trigynum</name>
    <dbReference type="NCBI Taxonomy" id="586398"/>
    <lineage>
        <taxon>Eukaryota</taxon>
        <taxon>Viridiplantae</taxon>
        <taxon>Streptophyta</taxon>
        <taxon>Embryophyta</taxon>
        <taxon>Tracheophyta</taxon>
        <taxon>Spermatophyta</taxon>
        <taxon>Magnoliopsida</taxon>
        <taxon>eudicotyledons</taxon>
        <taxon>Gunneridae</taxon>
        <taxon>Pentapetalae</taxon>
        <taxon>rosids</taxon>
        <taxon>fabids</taxon>
        <taxon>Malpighiales</taxon>
        <taxon>Linaceae</taxon>
        <taxon>Linum</taxon>
    </lineage>
</organism>
<accession>A0AAV2FWG7</accession>
<dbReference type="AlphaFoldDB" id="A0AAV2FWG7"/>
<keyword evidence="2" id="KW-1185">Reference proteome</keyword>
<evidence type="ECO:0000313" key="1">
    <source>
        <dbReference type="EMBL" id="CAL1401905.1"/>
    </source>
</evidence>
<proteinExistence type="predicted"/>
<name>A0AAV2FWG7_9ROSI</name>
<evidence type="ECO:0000313" key="2">
    <source>
        <dbReference type="Proteomes" id="UP001497516"/>
    </source>
</evidence>
<dbReference type="EMBL" id="OZ034820">
    <property type="protein sequence ID" value="CAL1401905.1"/>
    <property type="molecule type" value="Genomic_DNA"/>
</dbReference>